<reference evidence="1 2" key="4">
    <citation type="journal article" date="2011" name="BMC Genomics">
        <title>RNA-Seq improves annotation of protein-coding genes in the cucumber genome.</title>
        <authorList>
            <person name="Li Z."/>
            <person name="Zhang Z."/>
            <person name="Yan P."/>
            <person name="Huang S."/>
            <person name="Fei Z."/>
            <person name="Lin K."/>
        </authorList>
    </citation>
    <scope>NUCLEOTIDE SEQUENCE [LARGE SCALE GENOMIC DNA]</scope>
    <source>
        <strain evidence="2">cv. 9930</strain>
    </source>
</reference>
<accession>A0A0A0LJS0</accession>
<dbReference type="AlphaFoldDB" id="A0A0A0LJS0"/>
<sequence length="109" mass="12531">MLEKLKPQKTLSGGRRIFSLLPSLNLTSSFFQKPKLLDSGFWIHSLSHCFNPKCYGYDEIRLRGCSSWPQEVLFPKASFFSNQSGTGTTHLRFWQVSLPISVTFFVFSF</sequence>
<evidence type="ECO:0000313" key="1">
    <source>
        <dbReference type="EMBL" id="KGN62140.1"/>
    </source>
</evidence>
<dbReference type="Proteomes" id="UP000029981">
    <property type="component" value="Chromosome 2"/>
</dbReference>
<protein>
    <submittedName>
        <fullName evidence="1">Uncharacterized protein</fullName>
    </submittedName>
</protein>
<dbReference type="Gramene" id="KGN62140">
    <property type="protein sequence ID" value="KGN62140"/>
    <property type="gene ID" value="Csa_2G302070"/>
</dbReference>
<name>A0A0A0LJS0_CUCSA</name>
<keyword evidence="2" id="KW-1185">Reference proteome</keyword>
<reference evidence="1 2" key="2">
    <citation type="journal article" date="2009" name="PLoS ONE">
        <title>An integrated genetic and cytogenetic map of the cucumber genome.</title>
        <authorList>
            <person name="Ren Y."/>
            <person name="Zhang Z."/>
            <person name="Liu J."/>
            <person name="Staub J.E."/>
            <person name="Han Y."/>
            <person name="Cheng Z."/>
            <person name="Li X."/>
            <person name="Lu J."/>
            <person name="Miao H."/>
            <person name="Kang H."/>
            <person name="Xie B."/>
            <person name="Gu X."/>
            <person name="Wang X."/>
            <person name="Du Y."/>
            <person name="Jin W."/>
            <person name="Huang S."/>
        </authorList>
    </citation>
    <scope>NUCLEOTIDE SEQUENCE [LARGE SCALE GENOMIC DNA]</scope>
    <source>
        <strain evidence="2">cv. 9930</strain>
    </source>
</reference>
<organism evidence="1 2">
    <name type="scientific">Cucumis sativus</name>
    <name type="common">Cucumber</name>
    <dbReference type="NCBI Taxonomy" id="3659"/>
    <lineage>
        <taxon>Eukaryota</taxon>
        <taxon>Viridiplantae</taxon>
        <taxon>Streptophyta</taxon>
        <taxon>Embryophyta</taxon>
        <taxon>Tracheophyta</taxon>
        <taxon>Spermatophyta</taxon>
        <taxon>Magnoliopsida</taxon>
        <taxon>eudicotyledons</taxon>
        <taxon>Gunneridae</taxon>
        <taxon>Pentapetalae</taxon>
        <taxon>rosids</taxon>
        <taxon>fabids</taxon>
        <taxon>Cucurbitales</taxon>
        <taxon>Cucurbitaceae</taxon>
        <taxon>Benincaseae</taxon>
        <taxon>Cucumis</taxon>
    </lineage>
</organism>
<dbReference type="EMBL" id="CM002923">
    <property type="protein sequence ID" value="KGN62140.1"/>
    <property type="molecule type" value="Genomic_DNA"/>
</dbReference>
<reference evidence="1 2" key="1">
    <citation type="journal article" date="2009" name="Nat. Genet.">
        <title>The genome of the cucumber, Cucumis sativus L.</title>
        <authorList>
            <person name="Huang S."/>
            <person name="Li R."/>
            <person name="Zhang Z."/>
            <person name="Li L."/>
            <person name="Gu X."/>
            <person name="Fan W."/>
            <person name="Lucas W.J."/>
            <person name="Wang X."/>
            <person name="Xie B."/>
            <person name="Ni P."/>
            <person name="Ren Y."/>
            <person name="Zhu H."/>
            <person name="Li J."/>
            <person name="Lin K."/>
            <person name="Jin W."/>
            <person name="Fei Z."/>
            <person name="Li G."/>
            <person name="Staub J."/>
            <person name="Kilian A."/>
            <person name="van der Vossen E.A."/>
            <person name="Wu Y."/>
            <person name="Guo J."/>
            <person name="He J."/>
            <person name="Jia Z."/>
            <person name="Ren Y."/>
            <person name="Tian G."/>
            <person name="Lu Y."/>
            <person name="Ruan J."/>
            <person name="Qian W."/>
            <person name="Wang M."/>
            <person name="Huang Q."/>
            <person name="Li B."/>
            <person name="Xuan Z."/>
            <person name="Cao J."/>
            <person name="Asan"/>
            <person name="Wu Z."/>
            <person name="Zhang J."/>
            <person name="Cai Q."/>
            <person name="Bai Y."/>
            <person name="Zhao B."/>
            <person name="Han Y."/>
            <person name="Li Y."/>
            <person name="Li X."/>
            <person name="Wang S."/>
            <person name="Shi Q."/>
            <person name="Liu S."/>
            <person name="Cho W.K."/>
            <person name="Kim J.Y."/>
            <person name="Xu Y."/>
            <person name="Heller-Uszynska K."/>
            <person name="Miao H."/>
            <person name="Cheng Z."/>
            <person name="Zhang S."/>
            <person name="Wu J."/>
            <person name="Yang Y."/>
            <person name="Kang H."/>
            <person name="Li M."/>
            <person name="Liang H."/>
            <person name="Ren X."/>
            <person name="Shi Z."/>
            <person name="Wen M."/>
            <person name="Jian M."/>
            <person name="Yang H."/>
            <person name="Zhang G."/>
            <person name="Yang Z."/>
            <person name="Chen R."/>
            <person name="Liu S."/>
            <person name="Li J."/>
            <person name="Ma L."/>
            <person name="Liu H."/>
            <person name="Zhou Y."/>
            <person name="Zhao J."/>
            <person name="Fang X."/>
            <person name="Li G."/>
            <person name="Fang L."/>
            <person name="Li Y."/>
            <person name="Liu D."/>
            <person name="Zheng H."/>
            <person name="Zhang Y."/>
            <person name="Qin N."/>
            <person name="Li Z."/>
            <person name="Yang G."/>
            <person name="Yang S."/>
            <person name="Bolund L."/>
            <person name="Kristiansen K."/>
            <person name="Zheng H."/>
            <person name="Li S."/>
            <person name="Zhang X."/>
            <person name="Yang H."/>
            <person name="Wang J."/>
            <person name="Sun R."/>
            <person name="Zhang B."/>
            <person name="Jiang S."/>
            <person name="Wang J."/>
            <person name="Du Y."/>
            <person name="Li S."/>
        </authorList>
    </citation>
    <scope>NUCLEOTIDE SEQUENCE [LARGE SCALE GENOMIC DNA]</scope>
    <source>
        <strain evidence="2">cv. 9930</strain>
    </source>
</reference>
<proteinExistence type="predicted"/>
<gene>
    <name evidence="1" type="ORF">Csa_2G302070</name>
</gene>
<reference evidence="1 2" key="3">
    <citation type="journal article" date="2010" name="BMC Genomics">
        <title>Transcriptome sequencing and comparative analysis of cucumber flowers with different sex types.</title>
        <authorList>
            <person name="Guo S."/>
            <person name="Zheng Y."/>
            <person name="Joung J.G."/>
            <person name="Liu S."/>
            <person name="Zhang Z."/>
            <person name="Crasta O.R."/>
            <person name="Sobral B.W."/>
            <person name="Xu Y."/>
            <person name="Huang S."/>
            <person name="Fei Z."/>
        </authorList>
    </citation>
    <scope>NUCLEOTIDE SEQUENCE [LARGE SCALE GENOMIC DNA]</scope>
    <source>
        <strain evidence="2">cv. 9930</strain>
    </source>
</reference>
<evidence type="ECO:0000313" key="2">
    <source>
        <dbReference type="Proteomes" id="UP000029981"/>
    </source>
</evidence>